<reference evidence="1 2" key="1">
    <citation type="submission" date="2018-12" db="EMBL/GenBank/DDBJ databases">
        <title>Cadmium resistance mechanism in endophytic bacteria Burkholderia cenocepacia YG-3.</title>
        <authorList>
            <person name="Zhang X."/>
            <person name="Wang X."/>
            <person name="Zhu Y."/>
        </authorList>
    </citation>
    <scope>NUCLEOTIDE SEQUENCE [LARGE SCALE GENOMIC DNA]</scope>
    <source>
        <strain evidence="1 2">YG-3</strain>
    </source>
</reference>
<evidence type="ECO:0000313" key="2">
    <source>
        <dbReference type="Proteomes" id="UP000277191"/>
    </source>
</evidence>
<dbReference type="AlphaFoldDB" id="A0A3S9NG81"/>
<organism evidence="1 2">
    <name type="scientific">Burkholderia cenocepacia</name>
    <dbReference type="NCBI Taxonomy" id="95486"/>
    <lineage>
        <taxon>Bacteria</taxon>
        <taxon>Pseudomonadati</taxon>
        <taxon>Pseudomonadota</taxon>
        <taxon>Betaproteobacteria</taxon>
        <taxon>Burkholderiales</taxon>
        <taxon>Burkholderiaceae</taxon>
        <taxon>Burkholderia</taxon>
        <taxon>Burkholderia cepacia complex</taxon>
    </lineage>
</organism>
<sequence length="117" mass="13131">MAGSIVISKNARVSVSTGQFGYLIDRIGGRFDSSGMHVKAKVYLPMDEGGMTFVSTESLNPSELVIFLKTVMQDKKASQDEESFAMYEDLWNQLIEKLRQDARFIDFGGLDKLGHWC</sequence>
<accession>A0A3S9NG81</accession>
<dbReference type="CDD" id="cd20690">
    <property type="entry name" value="CdiI_BpE479-like"/>
    <property type="match status" value="1"/>
</dbReference>
<proteinExistence type="predicted"/>
<protein>
    <submittedName>
        <fullName evidence="1">Uncharacterized protein</fullName>
    </submittedName>
</protein>
<evidence type="ECO:0000313" key="1">
    <source>
        <dbReference type="EMBL" id="AZQ54749.1"/>
    </source>
</evidence>
<gene>
    <name evidence="1" type="ORF">D5R55_28050</name>
</gene>
<dbReference type="RefSeq" id="WP_126367801.1">
    <property type="nucleotide sequence ID" value="NZ_CP034547.1"/>
</dbReference>
<name>A0A3S9NG81_9BURK</name>
<dbReference type="Proteomes" id="UP000277191">
    <property type="component" value="Chromosome 3"/>
</dbReference>
<dbReference type="EMBL" id="CP034547">
    <property type="protein sequence ID" value="AZQ54749.1"/>
    <property type="molecule type" value="Genomic_DNA"/>
</dbReference>